<proteinExistence type="predicted"/>
<dbReference type="EMBL" id="CAJVPI010003099">
    <property type="protein sequence ID" value="CAG8654254.1"/>
    <property type="molecule type" value="Genomic_DNA"/>
</dbReference>
<keyword evidence="6" id="KW-0694">RNA-binding</keyword>
<dbReference type="CDD" id="cd00268">
    <property type="entry name" value="DEADc"/>
    <property type="match status" value="1"/>
</dbReference>
<feature type="domain" description="Helicase C-terminal" evidence="9">
    <location>
        <begin position="228"/>
        <end position="370"/>
    </location>
</feature>
<dbReference type="OrthoDB" id="10261904at2759"/>
<dbReference type="PANTHER" id="PTHR47959">
    <property type="entry name" value="ATP-DEPENDENT RNA HELICASE RHLE-RELATED"/>
    <property type="match status" value="1"/>
</dbReference>
<gene>
    <name evidence="10" type="ORF">PBRASI_LOCUS10425</name>
</gene>
<comment type="catalytic activity">
    <reaction evidence="7">
        <text>ATP + H2O = ADP + phosphate + H(+)</text>
        <dbReference type="Rhea" id="RHEA:13065"/>
        <dbReference type="ChEBI" id="CHEBI:15377"/>
        <dbReference type="ChEBI" id="CHEBI:15378"/>
        <dbReference type="ChEBI" id="CHEBI:30616"/>
        <dbReference type="ChEBI" id="CHEBI:43474"/>
        <dbReference type="ChEBI" id="CHEBI:456216"/>
        <dbReference type="EC" id="3.6.4.13"/>
    </reaction>
</comment>
<evidence type="ECO:0000313" key="10">
    <source>
        <dbReference type="EMBL" id="CAG8654254.1"/>
    </source>
</evidence>
<dbReference type="GO" id="GO:0005829">
    <property type="term" value="C:cytosol"/>
    <property type="evidence" value="ECO:0007669"/>
    <property type="project" value="TreeGrafter"/>
</dbReference>
<dbReference type="SMART" id="SM00490">
    <property type="entry name" value="HELICc"/>
    <property type="match status" value="1"/>
</dbReference>
<dbReference type="InterPro" id="IPR050079">
    <property type="entry name" value="DEAD_box_RNA_helicase"/>
</dbReference>
<evidence type="ECO:0000256" key="3">
    <source>
        <dbReference type="ARBA" id="ARBA00022801"/>
    </source>
</evidence>
<dbReference type="SUPFAM" id="SSF52540">
    <property type="entry name" value="P-loop containing nucleoside triphosphate hydrolases"/>
    <property type="match status" value="1"/>
</dbReference>
<dbReference type="GO" id="GO:0016787">
    <property type="term" value="F:hydrolase activity"/>
    <property type="evidence" value="ECO:0007669"/>
    <property type="project" value="UniProtKB-KW"/>
</dbReference>
<evidence type="ECO:0000256" key="5">
    <source>
        <dbReference type="ARBA" id="ARBA00022840"/>
    </source>
</evidence>
<evidence type="ECO:0000256" key="2">
    <source>
        <dbReference type="ARBA" id="ARBA00022741"/>
    </source>
</evidence>
<dbReference type="CDD" id="cd18787">
    <property type="entry name" value="SF2_C_DEAD"/>
    <property type="match status" value="1"/>
</dbReference>
<organism evidence="10 11">
    <name type="scientific">Paraglomus brasilianum</name>
    <dbReference type="NCBI Taxonomy" id="144538"/>
    <lineage>
        <taxon>Eukaryota</taxon>
        <taxon>Fungi</taxon>
        <taxon>Fungi incertae sedis</taxon>
        <taxon>Mucoromycota</taxon>
        <taxon>Glomeromycotina</taxon>
        <taxon>Glomeromycetes</taxon>
        <taxon>Paraglomerales</taxon>
        <taxon>Paraglomeraceae</taxon>
        <taxon>Paraglomus</taxon>
    </lineage>
</organism>
<dbReference type="InterPro" id="IPR011545">
    <property type="entry name" value="DEAD/DEAH_box_helicase_dom"/>
</dbReference>
<sequence length="370" mass="42156">MNLESIPLSENTKKNLRQTGYHQLTNIQLQTIPLVLEGKDIIAQSQTGTGKTAAFLIPILERLEVISQPQVLILVPTRELALQVSEEARKLSPHRVQVAAVYGGEPIHKQLQAFRRGVDVIIGTPGRIIDHIFTRKSFRLDHLKFVVLDEVDEMIGKGFLKDIEKIVKKVPEKRQTLLFSATISPEVEGFARKFAKNPALIISKNDDLPSNTEHYYMETASLRQKNNSLVDFLSTSQLGSVIVFANTKRKVEEIKNMLLDNRLRVDYIHSDLSQNRRTRVFQKFRAKKISLLVATDVAARGLDIKDISYVINYDFPQNREFYIHRTGRTGRAGASGKAITFVNSSREKNQLLAIAHQKNFKIERFINRTR</sequence>
<evidence type="ECO:0000256" key="6">
    <source>
        <dbReference type="ARBA" id="ARBA00022884"/>
    </source>
</evidence>
<dbReference type="PANTHER" id="PTHR47959:SF1">
    <property type="entry name" value="ATP-DEPENDENT RNA HELICASE DBPA"/>
    <property type="match status" value="1"/>
</dbReference>
<keyword evidence="4" id="KW-0347">Helicase</keyword>
<dbReference type="Proteomes" id="UP000789739">
    <property type="component" value="Unassembled WGS sequence"/>
</dbReference>
<keyword evidence="2" id="KW-0547">Nucleotide-binding</keyword>
<dbReference type="InterPro" id="IPR044742">
    <property type="entry name" value="DEAD/DEAH_RhlB"/>
</dbReference>
<evidence type="ECO:0000256" key="1">
    <source>
        <dbReference type="ARBA" id="ARBA00012552"/>
    </source>
</evidence>
<keyword evidence="5" id="KW-0067">ATP-binding</keyword>
<comment type="caution">
    <text evidence="10">The sequence shown here is derived from an EMBL/GenBank/DDBJ whole genome shotgun (WGS) entry which is preliminary data.</text>
</comment>
<dbReference type="Gene3D" id="3.40.50.300">
    <property type="entry name" value="P-loop containing nucleotide triphosphate hydrolases"/>
    <property type="match status" value="2"/>
</dbReference>
<evidence type="ECO:0000259" key="9">
    <source>
        <dbReference type="PROSITE" id="PS51194"/>
    </source>
</evidence>
<dbReference type="Pfam" id="PF00270">
    <property type="entry name" value="DEAD"/>
    <property type="match status" value="1"/>
</dbReference>
<dbReference type="Pfam" id="PF00271">
    <property type="entry name" value="Helicase_C"/>
    <property type="match status" value="1"/>
</dbReference>
<evidence type="ECO:0000256" key="7">
    <source>
        <dbReference type="ARBA" id="ARBA00047984"/>
    </source>
</evidence>
<evidence type="ECO:0000259" key="8">
    <source>
        <dbReference type="PROSITE" id="PS51192"/>
    </source>
</evidence>
<dbReference type="EC" id="3.6.4.13" evidence="1"/>
<evidence type="ECO:0000256" key="4">
    <source>
        <dbReference type="ARBA" id="ARBA00022806"/>
    </source>
</evidence>
<evidence type="ECO:0000313" key="11">
    <source>
        <dbReference type="Proteomes" id="UP000789739"/>
    </source>
</evidence>
<dbReference type="AlphaFoldDB" id="A0A9N9DZQ9"/>
<dbReference type="InterPro" id="IPR027417">
    <property type="entry name" value="P-loop_NTPase"/>
</dbReference>
<dbReference type="GO" id="GO:0005524">
    <property type="term" value="F:ATP binding"/>
    <property type="evidence" value="ECO:0007669"/>
    <property type="project" value="UniProtKB-KW"/>
</dbReference>
<dbReference type="SMART" id="SM00487">
    <property type="entry name" value="DEXDc"/>
    <property type="match status" value="1"/>
</dbReference>
<dbReference type="PROSITE" id="PS51192">
    <property type="entry name" value="HELICASE_ATP_BIND_1"/>
    <property type="match status" value="1"/>
</dbReference>
<dbReference type="InterPro" id="IPR001650">
    <property type="entry name" value="Helicase_C-like"/>
</dbReference>
<dbReference type="InterPro" id="IPR014001">
    <property type="entry name" value="Helicase_ATP-bd"/>
</dbReference>
<feature type="domain" description="Helicase ATP-binding" evidence="8">
    <location>
        <begin position="32"/>
        <end position="201"/>
    </location>
</feature>
<reference evidence="10" key="1">
    <citation type="submission" date="2021-06" db="EMBL/GenBank/DDBJ databases">
        <authorList>
            <person name="Kallberg Y."/>
            <person name="Tangrot J."/>
            <person name="Rosling A."/>
        </authorList>
    </citation>
    <scope>NUCLEOTIDE SEQUENCE</scope>
    <source>
        <strain evidence="10">BR232B</strain>
    </source>
</reference>
<protein>
    <recommendedName>
        <fullName evidence="1">RNA helicase</fullName>
        <ecNumber evidence="1">3.6.4.13</ecNumber>
    </recommendedName>
</protein>
<dbReference type="PROSITE" id="PS51194">
    <property type="entry name" value="HELICASE_CTER"/>
    <property type="match status" value="1"/>
</dbReference>
<dbReference type="GO" id="GO:0003724">
    <property type="term" value="F:RNA helicase activity"/>
    <property type="evidence" value="ECO:0007669"/>
    <property type="project" value="UniProtKB-EC"/>
</dbReference>
<accession>A0A9N9DZQ9</accession>
<keyword evidence="11" id="KW-1185">Reference proteome</keyword>
<keyword evidence="3" id="KW-0378">Hydrolase</keyword>
<dbReference type="GO" id="GO:0003723">
    <property type="term" value="F:RNA binding"/>
    <property type="evidence" value="ECO:0007669"/>
    <property type="project" value="UniProtKB-KW"/>
</dbReference>
<name>A0A9N9DZQ9_9GLOM</name>